<dbReference type="Pfam" id="PF13600">
    <property type="entry name" value="DUF4140"/>
    <property type="match status" value="1"/>
</dbReference>
<evidence type="ECO:0000259" key="3">
    <source>
        <dbReference type="Pfam" id="PF13598"/>
    </source>
</evidence>
<evidence type="ECO:0000313" key="5">
    <source>
        <dbReference type="EMBL" id="MFD1829533.1"/>
    </source>
</evidence>
<feature type="domain" description="DUF4139" evidence="3">
    <location>
        <begin position="226"/>
        <end position="547"/>
    </location>
</feature>
<gene>
    <name evidence="5" type="ORF">ACFSJS_07635</name>
</gene>
<dbReference type="InterPro" id="IPR011935">
    <property type="entry name" value="CHP02231"/>
</dbReference>
<evidence type="ECO:0000256" key="1">
    <source>
        <dbReference type="SAM" id="Coils"/>
    </source>
</evidence>
<evidence type="ECO:0000256" key="2">
    <source>
        <dbReference type="SAM" id="MobiDB-lite"/>
    </source>
</evidence>
<dbReference type="RefSeq" id="WP_380898156.1">
    <property type="nucleotide sequence ID" value="NZ_JBHUFU010000003.1"/>
</dbReference>
<dbReference type="NCBIfam" id="TIGR02231">
    <property type="entry name" value="mucoidy inhibitor MuiA family protein"/>
    <property type="match status" value="1"/>
</dbReference>
<reference evidence="6" key="1">
    <citation type="journal article" date="2019" name="Int. J. Syst. Evol. Microbiol.">
        <title>The Global Catalogue of Microorganisms (GCM) 10K type strain sequencing project: providing services to taxonomists for standard genome sequencing and annotation.</title>
        <authorList>
            <consortium name="The Broad Institute Genomics Platform"/>
            <consortium name="The Broad Institute Genome Sequencing Center for Infectious Disease"/>
            <person name="Wu L."/>
            <person name="Ma J."/>
        </authorList>
    </citation>
    <scope>NUCLEOTIDE SEQUENCE [LARGE SCALE GENOMIC DNA]</scope>
    <source>
        <strain evidence="6">CGMCC 4.7455</strain>
    </source>
</reference>
<dbReference type="InterPro" id="IPR025554">
    <property type="entry name" value="DUF4140"/>
</dbReference>
<evidence type="ECO:0000313" key="6">
    <source>
        <dbReference type="Proteomes" id="UP001597365"/>
    </source>
</evidence>
<evidence type="ECO:0000259" key="4">
    <source>
        <dbReference type="Pfam" id="PF13600"/>
    </source>
</evidence>
<keyword evidence="1" id="KW-0175">Coiled coil</keyword>
<dbReference type="InterPro" id="IPR037291">
    <property type="entry name" value="DUF4139"/>
</dbReference>
<dbReference type="PANTHER" id="PTHR31005">
    <property type="entry name" value="DUF4139 DOMAIN-CONTAINING PROTEIN"/>
    <property type="match status" value="1"/>
</dbReference>
<keyword evidence="6" id="KW-1185">Reference proteome</keyword>
<feature type="domain" description="DUF4140" evidence="4">
    <location>
        <begin position="27"/>
        <end position="132"/>
    </location>
</feature>
<sequence length="556" mass="59412">MTETTPPAAPTGPDADREPVPLPVTAVTCMEDRAQVEREAAVELTAGTQRLLVGPVTPLAVDRSLRAEFAAAASGASGARVVDARVVRAYEPPRPGGPGEDASALRRRVHTLETEAREASLLRERLESRLAIVGQARADLYRDVTEGAGAGEADPERWTEGLLRIDAEAAGREEELRLLLRRVRRLAEELEQARETLRRTEEEPAELTAAVEVVVEADRAGSATLRVVHLVPCALWRPAYRATLAEDERSVRLESDAVVWQRTGEDWAGVRLSLSTARPTLAASPPALAEDTLVLRDRTAEERRTVEVDLREEEVRTVGGPSAGAEPEGPGGGGAGPAELPGLADGGEVRVLAAPRPVTVVSDGRPHRVPLSAFTAPCRTESTCAPELSPLVAKVAVSANEAGHVLLAGPVDLVRGSGFTGRGELPFAGLGEEVRLAFGSEDTYRVVRRVEERRDTAGPAGVGRRTVVRRTVRLFVSRLDRSPDGEAAEVVVRERVPVSEVSAVEVRLRGKACSPEPDEGVDAEGMVRYTLRLPPGGRREITLEYEVVAGAGVVGL</sequence>
<feature type="region of interest" description="Disordered" evidence="2">
    <location>
        <begin position="312"/>
        <end position="343"/>
    </location>
</feature>
<name>A0ABW4PIC6_9ACTN</name>
<accession>A0ABW4PIC6</accession>
<dbReference type="Proteomes" id="UP001597365">
    <property type="component" value="Unassembled WGS sequence"/>
</dbReference>
<dbReference type="EMBL" id="JBHUFU010000003">
    <property type="protein sequence ID" value="MFD1829533.1"/>
    <property type="molecule type" value="Genomic_DNA"/>
</dbReference>
<organism evidence="5 6">
    <name type="scientific">Streptomyces desertarenae</name>
    <dbReference type="NCBI Taxonomy" id="2666184"/>
    <lineage>
        <taxon>Bacteria</taxon>
        <taxon>Bacillati</taxon>
        <taxon>Actinomycetota</taxon>
        <taxon>Actinomycetes</taxon>
        <taxon>Kitasatosporales</taxon>
        <taxon>Streptomycetaceae</taxon>
        <taxon>Streptomyces</taxon>
    </lineage>
</organism>
<proteinExistence type="predicted"/>
<dbReference type="PANTHER" id="PTHR31005:SF8">
    <property type="entry name" value="DUF4139 DOMAIN-CONTAINING PROTEIN"/>
    <property type="match status" value="1"/>
</dbReference>
<feature type="coiled-coil region" evidence="1">
    <location>
        <begin position="169"/>
        <end position="210"/>
    </location>
</feature>
<feature type="compositionally biased region" description="Low complexity" evidence="2">
    <location>
        <begin position="319"/>
        <end position="328"/>
    </location>
</feature>
<comment type="caution">
    <text evidence="5">The sequence shown here is derived from an EMBL/GenBank/DDBJ whole genome shotgun (WGS) entry which is preliminary data.</text>
</comment>
<protein>
    <submittedName>
        <fullName evidence="5">DUF4139 domain-containing protein</fullName>
    </submittedName>
</protein>
<feature type="region of interest" description="Disordered" evidence="2">
    <location>
        <begin position="1"/>
        <end position="20"/>
    </location>
</feature>
<dbReference type="Pfam" id="PF13598">
    <property type="entry name" value="DUF4139"/>
    <property type="match status" value="1"/>
</dbReference>